<dbReference type="Proteomes" id="UP000831787">
    <property type="component" value="Chromosome"/>
</dbReference>
<keyword evidence="3" id="KW-1185">Reference proteome</keyword>
<dbReference type="EMBL" id="CP095073">
    <property type="protein sequence ID" value="UOQ46514.1"/>
    <property type="molecule type" value="Genomic_DNA"/>
</dbReference>
<sequence length="307" mass="35627">MFNLPNVWTHCLFAEDLCRELKENHLVETSSGALNFGAQGPDPFFYHNFWPFKADQGVSEIGMKLHTEKCGPFLLDMIENGKNAKNQQQAFILGYISHHMLDRNTHPYIHYHSGYEGNKHQELEVIIDTCMLERLRGLKSWKNPVYQKLSLQDSSHSILSMLRSLILSHFPGLDSRLNGDYIKKSYQDMRLAQRILFDPVGWKNRLLGSFVSSYSHQPLKDRKDYLNDTKRTWKHSATLQESNQSFIELYEKAFSETAALWRSILNYWQTSSKVIHASITDHLGDISYDTGLPLREEKVNQFSEPIV</sequence>
<name>A0ABY4ES84_9BACI</name>
<reference evidence="2 3" key="1">
    <citation type="submission" date="2022-04" db="EMBL/GenBank/DDBJ databases">
        <title>Halobacillus sp. isolated from saltern.</title>
        <authorList>
            <person name="Won M."/>
            <person name="Lee C.-M."/>
            <person name="Woen H.-Y."/>
            <person name="Kwon S.-W."/>
        </authorList>
    </citation>
    <scope>NUCLEOTIDE SEQUENCE [LARGE SCALE GENOMIC DNA]</scope>
    <source>
        <strain evidence="2 3">SSBR10-3</strain>
    </source>
</reference>
<dbReference type="Pfam" id="PF00882">
    <property type="entry name" value="Zn_dep_PLPC"/>
    <property type="match status" value="1"/>
</dbReference>
<evidence type="ECO:0000259" key="1">
    <source>
        <dbReference type="Pfam" id="PF00882"/>
    </source>
</evidence>
<accession>A0ABY4ES84</accession>
<evidence type="ECO:0000313" key="2">
    <source>
        <dbReference type="EMBL" id="UOQ46514.1"/>
    </source>
</evidence>
<gene>
    <name evidence="2" type="ORF">MUN89_16685</name>
</gene>
<dbReference type="RefSeq" id="WP_244713886.1">
    <property type="nucleotide sequence ID" value="NZ_CP095073.1"/>
</dbReference>
<evidence type="ECO:0000313" key="3">
    <source>
        <dbReference type="Proteomes" id="UP000831787"/>
    </source>
</evidence>
<organism evidence="2 3">
    <name type="scientific">Halobacillus salinarum</name>
    <dbReference type="NCBI Taxonomy" id="2932257"/>
    <lineage>
        <taxon>Bacteria</taxon>
        <taxon>Bacillati</taxon>
        <taxon>Bacillota</taxon>
        <taxon>Bacilli</taxon>
        <taxon>Bacillales</taxon>
        <taxon>Bacillaceae</taxon>
        <taxon>Halobacillus</taxon>
    </lineage>
</organism>
<feature type="domain" description="Phospholipase C/D" evidence="1">
    <location>
        <begin position="9"/>
        <end position="157"/>
    </location>
</feature>
<protein>
    <submittedName>
        <fullName evidence="2">Zinc dependent phospholipase C family protein</fullName>
    </submittedName>
</protein>
<proteinExistence type="predicted"/>
<dbReference type="InterPro" id="IPR029002">
    <property type="entry name" value="PLPC/GPLD1"/>
</dbReference>